<dbReference type="RefSeq" id="WP_131517204.1">
    <property type="nucleotide sequence ID" value="NZ_SJKD01000008.1"/>
</dbReference>
<proteinExistence type="predicted"/>
<dbReference type="EMBL" id="SJKD01000008">
    <property type="protein sequence ID" value="TCC44898.1"/>
    <property type="molecule type" value="Genomic_DNA"/>
</dbReference>
<name>A0A4R0JJK5_9ACTN</name>
<protein>
    <recommendedName>
        <fullName evidence="3">PRC-barrel domain-containing protein</fullName>
    </recommendedName>
</protein>
<reference evidence="1 2" key="1">
    <citation type="submission" date="2019-02" db="EMBL/GenBank/DDBJ databases">
        <title>Kribbella capetownensis sp. nov. and Kribbella speibonae sp. nov., isolated from soil.</title>
        <authorList>
            <person name="Curtis S.M."/>
            <person name="Norton I."/>
            <person name="Everest G.J."/>
            <person name="Meyers P.R."/>
        </authorList>
    </citation>
    <scope>NUCLEOTIDE SEQUENCE [LARGE SCALE GENOMIC DNA]</scope>
    <source>
        <strain evidence="1 2">YM53</strain>
    </source>
</reference>
<dbReference type="Proteomes" id="UP000293342">
    <property type="component" value="Unassembled WGS sequence"/>
</dbReference>
<dbReference type="OrthoDB" id="9804685at2"/>
<evidence type="ECO:0000313" key="2">
    <source>
        <dbReference type="Proteomes" id="UP000293342"/>
    </source>
</evidence>
<organism evidence="1 2">
    <name type="scientific">Kribbella capetownensis</name>
    <dbReference type="NCBI Taxonomy" id="1572659"/>
    <lineage>
        <taxon>Bacteria</taxon>
        <taxon>Bacillati</taxon>
        <taxon>Actinomycetota</taxon>
        <taxon>Actinomycetes</taxon>
        <taxon>Propionibacteriales</taxon>
        <taxon>Kribbellaceae</taxon>
        <taxon>Kribbella</taxon>
    </lineage>
</organism>
<accession>A0A4R0JJK5</accession>
<comment type="caution">
    <text evidence="1">The sequence shown here is derived from an EMBL/GenBank/DDBJ whole genome shotgun (WGS) entry which is preliminary data.</text>
</comment>
<gene>
    <name evidence="1" type="ORF">E0H75_30695</name>
</gene>
<evidence type="ECO:0008006" key="3">
    <source>
        <dbReference type="Google" id="ProtNLM"/>
    </source>
</evidence>
<keyword evidence="2" id="KW-1185">Reference proteome</keyword>
<dbReference type="AlphaFoldDB" id="A0A4R0JJK5"/>
<evidence type="ECO:0000313" key="1">
    <source>
        <dbReference type="EMBL" id="TCC44898.1"/>
    </source>
</evidence>
<sequence>MTMAGRVLHAQLHLLDRQLIDQADGHLLGKVDDVELDLDSDPPVVSALFSGRERIPAQQIAEIDTAVKVVNQGLDLEHHDDWTERHIIDKIPGAGDATE</sequence>